<protein>
    <submittedName>
        <fullName evidence="1">Uncharacterized protein</fullName>
    </submittedName>
</protein>
<dbReference type="Proteomes" id="UP001223634">
    <property type="component" value="Segment"/>
</dbReference>
<evidence type="ECO:0000313" key="1">
    <source>
        <dbReference type="EMBL" id="QEI03487.1"/>
    </source>
</evidence>
<organism evidence="1 2">
    <name type="scientific">Spodoptera cosmioides nucleopolyhedrovirus</name>
    <dbReference type="NCBI Taxonomy" id="2605774"/>
    <lineage>
        <taxon>Viruses</taxon>
        <taxon>Viruses incertae sedis</taxon>
        <taxon>Naldaviricetes</taxon>
        <taxon>Lefavirales</taxon>
        <taxon>Baculoviridae</taxon>
        <taxon>Alphabaculovirus</taxon>
        <taxon>Alphabaculovirus spocosmioidis</taxon>
    </lineage>
</organism>
<proteinExistence type="predicted"/>
<sequence>MCFEIVVIFQDCSECYNWLQKNFSHKILKFHFTEIYIHFEIVIKMCSTTKFMYASRL</sequence>
<evidence type="ECO:0000313" key="2">
    <source>
        <dbReference type="Proteomes" id="UP001223634"/>
    </source>
</evidence>
<accession>A0A6B7KGP6</accession>
<keyword evidence="2" id="KW-1185">Reference proteome</keyword>
<name>A0A6B7KGP6_9ABAC</name>
<reference evidence="1 2" key="1">
    <citation type="submission" date="2019-01" db="EMBL/GenBank/DDBJ databases">
        <title>The Spodoptera cosmioides nucleopolyhedrovirus (SpcoNPV) is a novel virus isolated from the polyphagous black armyworm, Spodoptera cosmioides (Walker) (Lepidoptera: Noctuidae).</title>
        <authorList>
            <person name="Santos E.R."/>
            <person name="Oliveira L.B."/>
            <person name="Silva L.A."/>
            <person name="Sosa-Gomez D.R."/>
            <person name="Ribeiro B.M."/>
            <person name="Ardisson-Araujo D.M.P."/>
        </authorList>
    </citation>
    <scope>NUCLEOTIDE SEQUENCE [LARGE SCALE GENOMIC DNA]</scope>
    <source>
        <strain evidence="1">VPN72</strain>
    </source>
</reference>
<dbReference type="EMBL" id="MK419955">
    <property type="protein sequence ID" value="QEI03487.1"/>
    <property type="molecule type" value="Genomic_DNA"/>
</dbReference>